<evidence type="ECO:0000256" key="5">
    <source>
        <dbReference type="ARBA" id="ARBA00023077"/>
    </source>
</evidence>
<comment type="similarity">
    <text evidence="8 9">Belongs to the TonB-dependent receptor family.</text>
</comment>
<evidence type="ECO:0000256" key="7">
    <source>
        <dbReference type="ARBA" id="ARBA00023237"/>
    </source>
</evidence>
<evidence type="ECO:0000256" key="4">
    <source>
        <dbReference type="ARBA" id="ARBA00022692"/>
    </source>
</evidence>
<dbReference type="KEGG" id="cpb:Cphamn1_1535"/>
<evidence type="ECO:0000259" key="11">
    <source>
        <dbReference type="Pfam" id="PF07715"/>
    </source>
</evidence>
<evidence type="ECO:0000256" key="2">
    <source>
        <dbReference type="ARBA" id="ARBA00022448"/>
    </source>
</evidence>
<dbReference type="PANTHER" id="PTHR40980">
    <property type="entry name" value="PLUG DOMAIN-CONTAINING PROTEIN"/>
    <property type="match status" value="1"/>
</dbReference>
<dbReference type="InterPro" id="IPR010104">
    <property type="entry name" value="TonB_rcpt_bac"/>
</dbReference>
<dbReference type="InterPro" id="IPR000531">
    <property type="entry name" value="Beta-barrel_TonB"/>
</dbReference>
<dbReference type="CDD" id="cd01347">
    <property type="entry name" value="ligand_gated_channel"/>
    <property type="match status" value="1"/>
</dbReference>
<dbReference type="Pfam" id="PF07715">
    <property type="entry name" value="Plug"/>
    <property type="match status" value="1"/>
</dbReference>
<dbReference type="Pfam" id="PF13715">
    <property type="entry name" value="CarbopepD_reg_2"/>
    <property type="match status" value="1"/>
</dbReference>
<keyword evidence="3 8" id="KW-1134">Transmembrane beta strand</keyword>
<protein>
    <submittedName>
        <fullName evidence="12">TonB-dependent receptor</fullName>
    </submittedName>
</protein>
<dbReference type="SUPFAM" id="SSF56935">
    <property type="entry name" value="Porins"/>
    <property type="match status" value="1"/>
</dbReference>
<keyword evidence="12" id="KW-0675">Receptor</keyword>
<dbReference type="InterPro" id="IPR039426">
    <property type="entry name" value="TonB-dep_rcpt-like"/>
</dbReference>
<evidence type="ECO:0000256" key="6">
    <source>
        <dbReference type="ARBA" id="ARBA00023136"/>
    </source>
</evidence>
<evidence type="ECO:0000256" key="3">
    <source>
        <dbReference type="ARBA" id="ARBA00022452"/>
    </source>
</evidence>
<dbReference type="NCBIfam" id="TIGR01782">
    <property type="entry name" value="TonB-Xanth-Caul"/>
    <property type="match status" value="1"/>
</dbReference>
<dbReference type="HOGENOM" id="CLU_006935_1_2_10"/>
<dbReference type="InterPro" id="IPR037066">
    <property type="entry name" value="Plug_dom_sf"/>
</dbReference>
<dbReference type="GO" id="GO:0009279">
    <property type="term" value="C:cell outer membrane"/>
    <property type="evidence" value="ECO:0007669"/>
    <property type="project" value="UniProtKB-SubCell"/>
</dbReference>
<evidence type="ECO:0000313" key="12">
    <source>
        <dbReference type="EMBL" id="ACE04461.1"/>
    </source>
</evidence>
<dbReference type="Gene3D" id="2.170.130.10">
    <property type="entry name" value="TonB-dependent receptor, plug domain"/>
    <property type="match status" value="1"/>
</dbReference>
<dbReference type="Gene3D" id="2.60.40.1120">
    <property type="entry name" value="Carboxypeptidase-like, regulatory domain"/>
    <property type="match status" value="1"/>
</dbReference>
<proteinExistence type="inferred from homology"/>
<feature type="domain" description="TonB-dependent receptor plug" evidence="11">
    <location>
        <begin position="195"/>
        <end position="293"/>
    </location>
</feature>
<dbReference type="InterPro" id="IPR036942">
    <property type="entry name" value="Beta-barrel_TonB_sf"/>
</dbReference>
<keyword evidence="5 9" id="KW-0798">TonB box</keyword>
<dbReference type="STRING" id="331678.Cphamn1_1535"/>
<dbReference type="eggNOG" id="COG4771">
    <property type="taxonomic scope" value="Bacteria"/>
</dbReference>
<dbReference type="PROSITE" id="PS52016">
    <property type="entry name" value="TONB_DEPENDENT_REC_3"/>
    <property type="match status" value="1"/>
</dbReference>
<name>B3EJU2_CHLPB</name>
<sequence>MLFHTSLTDPLHNRHRRLFAGKSKRDILFATWISLSFHRGFPTLTENTMRHLFSYLFICLTTLACHGFAAPGIAQAETTGSSSGTTITGRVVDEVDGLPLPGANISVKGTSKGSITGQDGRYRLENVSGATAVIEASYIGYVKSDIPITLSPGKAVIKNIRLKPGVLISEEITVVGELLKGQAKALNQQKNDVNVTNVVASDQIGKFPDSNIGDALKRIPGISVFNDQGEARFGHVRGTEPRFNSVTVNGERIPSAEAENRTIQLDLVPSDMIQTIEVTKALTPDMDADAIGGSINLVTKIPAEERFSLSAGGGLNFLDGTGGERYQFGGTYGNRFADEKLGVLFSLSYDNNDFGSDNIEGEWDAGNDGIEGIKEFQVRKYDVQRIRRSFSGALDYRFNENHILKFNGIYNWRDDFENRYRIKYKDLDEDFATVERETKGGTENDARLEDQRMMSFTLGGEHDFGKLDLDWQASYSKASEDRPNERYINFRAKNQPFTVDISNPEKPFVTVLNPDVSGGISDSEDWKLKELTEEHQYTEDIDKNFGLNFNYAATDALAFKFGGKIRDKKKKRDNDFYEYEPVDEDAFRDEVFANLKNETKDHFLPGNKYKSGVFVSNKFLGGLDLDGDDFDKELVKEGLAGNFDAKEQIKAVYAMATWDISDNTTLLGGARLEHTRNEYDAFKYFADEDSLAAVTGKPSDYTNVLPYVHLRYNVNDQTNIKLAYTHSLARPNYFDLAPYQEIVAEDEEIKLGNPALEPTLSKNVDLMIEHYLSDIGILSAGVFYKSISDFIVTKKEDVDYSGDTFEQFQPVNAGDGTLMGIETAAQFQLPFIPGLGLYLNYTYTHSEIDNFDIKGREGDDLPLPGNPEHTANASIAYENGPFNIRLSGNYHSDFIDAEEGSIGENKWEDRYYDSSFTLDLNGGYRMSDIVQLYFEVSNLTNQPLRFYQGEKQYLAQEEWYDRRFLVGVKADF</sequence>
<dbReference type="Pfam" id="PF00593">
    <property type="entry name" value="TonB_dep_Rec_b-barrel"/>
    <property type="match status" value="1"/>
</dbReference>
<evidence type="ECO:0000256" key="8">
    <source>
        <dbReference type="PROSITE-ProRule" id="PRU01360"/>
    </source>
</evidence>
<keyword evidence="4 8" id="KW-0812">Transmembrane</keyword>
<dbReference type="InterPro" id="IPR008969">
    <property type="entry name" value="CarboxyPept-like_regulatory"/>
</dbReference>
<gene>
    <name evidence="12" type="ordered locus">Cphamn1_1535</name>
</gene>
<dbReference type="EMBL" id="CP001101">
    <property type="protein sequence ID" value="ACE04461.1"/>
    <property type="molecule type" value="Genomic_DNA"/>
</dbReference>
<accession>B3EJU2</accession>
<reference evidence="12" key="1">
    <citation type="submission" date="2008-06" db="EMBL/GenBank/DDBJ databases">
        <title>Complete sequence of Chlorobium phaeobacteroides BS1.</title>
        <authorList>
            <consortium name="US DOE Joint Genome Institute"/>
            <person name="Lucas S."/>
            <person name="Copeland A."/>
            <person name="Lapidus A."/>
            <person name="Glavina del Rio T."/>
            <person name="Dalin E."/>
            <person name="Tice H."/>
            <person name="Bruce D."/>
            <person name="Goodwin L."/>
            <person name="Pitluck S."/>
            <person name="Schmutz J."/>
            <person name="Larimer F."/>
            <person name="Land M."/>
            <person name="Hauser L."/>
            <person name="Kyrpides N."/>
            <person name="Ovchinnikova G."/>
            <person name="Li T."/>
            <person name="Liu Z."/>
            <person name="Zhao F."/>
            <person name="Overmann J."/>
            <person name="Bryant D.A."/>
            <person name="Richardson P."/>
        </authorList>
    </citation>
    <scope>NUCLEOTIDE SEQUENCE [LARGE SCALE GENOMIC DNA]</scope>
    <source>
        <strain evidence="12">BS1</strain>
    </source>
</reference>
<evidence type="ECO:0000259" key="10">
    <source>
        <dbReference type="Pfam" id="PF00593"/>
    </source>
</evidence>
<dbReference type="InterPro" id="IPR012910">
    <property type="entry name" value="Plug_dom"/>
</dbReference>
<keyword evidence="7 8" id="KW-0998">Cell outer membrane</keyword>
<dbReference type="SUPFAM" id="SSF49464">
    <property type="entry name" value="Carboxypeptidase regulatory domain-like"/>
    <property type="match status" value="1"/>
</dbReference>
<organism evidence="12">
    <name type="scientific">Chlorobium phaeobacteroides (strain BS1)</name>
    <dbReference type="NCBI Taxonomy" id="331678"/>
    <lineage>
        <taxon>Bacteria</taxon>
        <taxon>Pseudomonadati</taxon>
        <taxon>Chlorobiota</taxon>
        <taxon>Chlorobiia</taxon>
        <taxon>Chlorobiales</taxon>
        <taxon>Chlorobiaceae</taxon>
        <taxon>Chlorobium/Pelodictyon group</taxon>
        <taxon>Chlorobium</taxon>
    </lineage>
</organism>
<feature type="domain" description="TonB-dependent receptor-like beta-barrel" evidence="10">
    <location>
        <begin position="471"/>
        <end position="939"/>
    </location>
</feature>
<evidence type="ECO:0000256" key="9">
    <source>
        <dbReference type="RuleBase" id="RU003357"/>
    </source>
</evidence>
<dbReference type="PANTHER" id="PTHR40980:SF4">
    <property type="entry name" value="TONB-DEPENDENT RECEPTOR-LIKE BETA-BARREL DOMAIN-CONTAINING PROTEIN"/>
    <property type="match status" value="1"/>
</dbReference>
<keyword evidence="6 8" id="KW-0472">Membrane</keyword>
<comment type="subcellular location">
    <subcellularLocation>
        <location evidence="1 8">Cell outer membrane</location>
        <topology evidence="1 8">Multi-pass membrane protein</topology>
    </subcellularLocation>
</comment>
<dbReference type="Gene3D" id="2.40.170.20">
    <property type="entry name" value="TonB-dependent receptor, beta-barrel domain"/>
    <property type="match status" value="1"/>
</dbReference>
<evidence type="ECO:0000256" key="1">
    <source>
        <dbReference type="ARBA" id="ARBA00004571"/>
    </source>
</evidence>
<dbReference type="AlphaFoldDB" id="B3EJU2"/>
<keyword evidence="2 8" id="KW-0813">Transport</keyword>